<dbReference type="PANTHER" id="PTHR43095:SF2">
    <property type="entry name" value="GLUCONOKINASE"/>
    <property type="match status" value="1"/>
</dbReference>
<dbReference type="InterPro" id="IPR018484">
    <property type="entry name" value="FGGY_N"/>
</dbReference>
<proteinExistence type="inferred from homology"/>
<name>W7C026_9LIST</name>
<feature type="domain" description="Carbohydrate kinase FGGY N-terminal" evidence="4">
    <location>
        <begin position="7"/>
        <end position="135"/>
    </location>
</feature>
<sequence length="160" mass="17688">MGNVIFVMGVDIGTTSTKAVIFDVDGELVARESRGYPLLTDDSGMAEQEPRVILEAVVEAIRAVMETADLDAKALRAISFSAAMHSLIAVDADGEPLTNCITWADQRSGEALEHRKRDFYLHQVYEKTGTPIHPMSLLRNSAGCMMIFRMSWRKRLNISG</sequence>
<dbReference type="Gene3D" id="3.30.420.40">
    <property type="match status" value="1"/>
</dbReference>
<dbReference type="Pfam" id="PF00370">
    <property type="entry name" value="FGGY_N"/>
    <property type="match status" value="1"/>
</dbReference>
<evidence type="ECO:0000256" key="2">
    <source>
        <dbReference type="ARBA" id="ARBA00022679"/>
    </source>
</evidence>
<dbReference type="EMBL" id="AODE01000017">
    <property type="protein sequence ID" value="EUJ30510.1"/>
    <property type="molecule type" value="Genomic_DNA"/>
</dbReference>
<organism evidence="5 6">
    <name type="scientific">Listeria cornellensis FSL F6-0969</name>
    <dbReference type="NCBI Taxonomy" id="1265820"/>
    <lineage>
        <taxon>Bacteria</taxon>
        <taxon>Bacillati</taxon>
        <taxon>Bacillota</taxon>
        <taxon>Bacilli</taxon>
        <taxon>Bacillales</taxon>
        <taxon>Listeriaceae</taxon>
        <taxon>Listeria</taxon>
    </lineage>
</organism>
<dbReference type="STRING" id="1265820.PCORN_08417"/>
<evidence type="ECO:0000313" key="6">
    <source>
        <dbReference type="Proteomes" id="UP000019254"/>
    </source>
</evidence>
<evidence type="ECO:0000259" key="4">
    <source>
        <dbReference type="Pfam" id="PF00370"/>
    </source>
</evidence>
<evidence type="ECO:0000256" key="1">
    <source>
        <dbReference type="ARBA" id="ARBA00009156"/>
    </source>
</evidence>
<keyword evidence="2" id="KW-0808">Transferase</keyword>
<comment type="caution">
    <text evidence="5">The sequence shown here is derived from an EMBL/GenBank/DDBJ whole genome shotgun (WGS) entry which is preliminary data.</text>
</comment>
<dbReference type="InterPro" id="IPR050406">
    <property type="entry name" value="FGGY_Carb_Kinase"/>
</dbReference>
<keyword evidence="6" id="KW-1185">Reference proteome</keyword>
<dbReference type="GO" id="GO:0016301">
    <property type="term" value="F:kinase activity"/>
    <property type="evidence" value="ECO:0007669"/>
    <property type="project" value="UniProtKB-KW"/>
</dbReference>
<dbReference type="InterPro" id="IPR043129">
    <property type="entry name" value="ATPase_NBD"/>
</dbReference>
<evidence type="ECO:0000256" key="3">
    <source>
        <dbReference type="ARBA" id="ARBA00022777"/>
    </source>
</evidence>
<evidence type="ECO:0000313" key="5">
    <source>
        <dbReference type="EMBL" id="EUJ30510.1"/>
    </source>
</evidence>
<protein>
    <recommendedName>
        <fullName evidence="4">Carbohydrate kinase FGGY N-terminal domain-containing protein</fullName>
    </recommendedName>
</protein>
<accession>W7C026</accession>
<keyword evidence="3" id="KW-0418">Kinase</keyword>
<dbReference type="Proteomes" id="UP000019254">
    <property type="component" value="Unassembled WGS sequence"/>
</dbReference>
<dbReference type="PANTHER" id="PTHR43095">
    <property type="entry name" value="SUGAR KINASE"/>
    <property type="match status" value="1"/>
</dbReference>
<dbReference type="AlphaFoldDB" id="W7C026"/>
<comment type="similarity">
    <text evidence="1">Belongs to the FGGY kinase family.</text>
</comment>
<dbReference type="PATRIC" id="fig|1265820.5.peg.1646"/>
<reference evidence="5 6" key="1">
    <citation type="journal article" date="2014" name="Int. J. Syst. Evol. Microbiol.">
        <title>Listeria floridensis sp. nov., Listeria aquatica sp. nov., Listeria cornellensis sp. nov., Listeria riparia sp. nov. and Listeria grandensis sp. nov., from agricultural and natural environments.</title>
        <authorList>
            <person name="den Bakker H.C."/>
            <person name="Warchocki S."/>
            <person name="Wright E.M."/>
            <person name="Allred A.F."/>
            <person name="Ahlstrom C."/>
            <person name="Manuel C.S."/>
            <person name="Stasiewicz M.J."/>
            <person name="Burrell A."/>
            <person name="Roof S."/>
            <person name="Strawn L."/>
            <person name="Fortes E.D."/>
            <person name="Nightingale K.K."/>
            <person name="Kephart D."/>
            <person name="Wiedmann M."/>
        </authorList>
    </citation>
    <scope>NUCLEOTIDE SEQUENCE [LARGE SCALE GENOMIC DNA]</scope>
    <source>
        <strain evidence="6">FSL F6-969</strain>
    </source>
</reference>
<dbReference type="SUPFAM" id="SSF53067">
    <property type="entry name" value="Actin-like ATPase domain"/>
    <property type="match status" value="1"/>
</dbReference>
<gene>
    <name evidence="5" type="ORF">PCORN_08417</name>
</gene>
<dbReference type="GO" id="GO:0005975">
    <property type="term" value="P:carbohydrate metabolic process"/>
    <property type="evidence" value="ECO:0007669"/>
    <property type="project" value="InterPro"/>
</dbReference>